<dbReference type="EMBL" id="CP071696">
    <property type="protein sequence ID" value="QTX04444.1"/>
    <property type="molecule type" value="Genomic_DNA"/>
</dbReference>
<dbReference type="Pfam" id="PF00498">
    <property type="entry name" value="FHA"/>
    <property type="match status" value="1"/>
</dbReference>
<gene>
    <name evidence="4" type="ORF">G127AT_14420</name>
</gene>
<dbReference type="Proteomes" id="UP000671914">
    <property type="component" value="Chromosome"/>
</dbReference>
<name>A0A975INP1_9MICO</name>
<dbReference type="PROSITE" id="PS50006">
    <property type="entry name" value="FHA_DOMAIN"/>
    <property type="match status" value="1"/>
</dbReference>
<sequence>MDRTGETGGPGFIVPPPGLLPPAPARERPAEPPAAPLTRPGPAGAPEHTVPHRGGVPVPPAPPGVGRPPGVPVPVAPPFAGAGGAGPAHPHPARRWRLVRDGGAELPLDGPLVIGRDPVLPAHRPEVRAIRIADPANSVSKTHALIEPGEHGVAVTDLHSTNGVSTASADGEIAFLEPEVPRIVTAGAVLRFGEFEVTLQHA</sequence>
<dbReference type="Gene3D" id="2.60.200.20">
    <property type="match status" value="1"/>
</dbReference>
<dbReference type="RefSeq" id="WP_210898038.1">
    <property type="nucleotide sequence ID" value="NZ_CP071696.1"/>
</dbReference>
<dbReference type="InterPro" id="IPR008984">
    <property type="entry name" value="SMAD_FHA_dom_sf"/>
</dbReference>
<dbReference type="AlphaFoldDB" id="A0A975INP1"/>
<accession>A0A975INP1</accession>
<evidence type="ECO:0000313" key="5">
    <source>
        <dbReference type="Proteomes" id="UP000671914"/>
    </source>
</evidence>
<protein>
    <submittedName>
        <fullName evidence="4">FHA domain-containing protein</fullName>
    </submittedName>
</protein>
<proteinExistence type="predicted"/>
<organism evidence="4 5">
    <name type="scientific">Agromyces archimandritae</name>
    <dbReference type="NCBI Taxonomy" id="2781962"/>
    <lineage>
        <taxon>Bacteria</taxon>
        <taxon>Bacillati</taxon>
        <taxon>Actinomycetota</taxon>
        <taxon>Actinomycetes</taxon>
        <taxon>Micrococcales</taxon>
        <taxon>Microbacteriaceae</taxon>
        <taxon>Agromyces</taxon>
    </lineage>
</organism>
<dbReference type="KEGG" id="aarc:G127AT_14420"/>
<feature type="compositionally biased region" description="Gly residues" evidence="2">
    <location>
        <begin position="1"/>
        <end position="11"/>
    </location>
</feature>
<evidence type="ECO:0000256" key="2">
    <source>
        <dbReference type="SAM" id="MobiDB-lite"/>
    </source>
</evidence>
<evidence type="ECO:0000256" key="1">
    <source>
        <dbReference type="ARBA" id="ARBA00022553"/>
    </source>
</evidence>
<reference evidence="4" key="1">
    <citation type="submission" date="2021-03" db="EMBL/GenBank/DDBJ databases">
        <title>Agromyces archimandritus sp. nov., isolated from the cockroach Archimandrita tessellata.</title>
        <authorList>
            <person name="Guzman J."/>
            <person name="Ortuzar M."/>
            <person name="Poehlein A."/>
            <person name="Daniel R."/>
            <person name="Trujillo M."/>
            <person name="Vilcinskas A."/>
        </authorList>
    </citation>
    <scope>NUCLEOTIDE SEQUENCE</scope>
    <source>
        <strain evidence="4">G127AT</strain>
    </source>
</reference>
<evidence type="ECO:0000313" key="4">
    <source>
        <dbReference type="EMBL" id="QTX04444.1"/>
    </source>
</evidence>
<dbReference type="InterPro" id="IPR000253">
    <property type="entry name" value="FHA_dom"/>
</dbReference>
<dbReference type="SUPFAM" id="SSF49879">
    <property type="entry name" value="SMAD/FHA domain"/>
    <property type="match status" value="1"/>
</dbReference>
<dbReference type="CDD" id="cd00060">
    <property type="entry name" value="FHA"/>
    <property type="match status" value="1"/>
</dbReference>
<feature type="region of interest" description="Disordered" evidence="2">
    <location>
        <begin position="1"/>
        <end position="93"/>
    </location>
</feature>
<feature type="compositionally biased region" description="Pro residues" evidence="2">
    <location>
        <begin position="13"/>
        <end position="24"/>
    </location>
</feature>
<feature type="domain" description="FHA" evidence="3">
    <location>
        <begin position="112"/>
        <end position="164"/>
    </location>
</feature>
<evidence type="ECO:0000259" key="3">
    <source>
        <dbReference type="PROSITE" id="PS50006"/>
    </source>
</evidence>
<keyword evidence="1" id="KW-0597">Phosphoprotein</keyword>
<keyword evidence="5" id="KW-1185">Reference proteome</keyword>
<feature type="compositionally biased region" description="Pro residues" evidence="2">
    <location>
        <begin position="57"/>
        <end position="77"/>
    </location>
</feature>